<feature type="compositionally biased region" description="Basic and acidic residues" evidence="1">
    <location>
        <begin position="110"/>
        <end position="152"/>
    </location>
</feature>
<comment type="caution">
    <text evidence="2">The sequence shown here is derived from an EMBL/GenBank/DDBJ whole genome shotgun (WGS) entry which is preliminary data.</text>
</comment>
<dbReference type="OrthoDB" id="2436455at2759"/>
<dbReference type="EMBL" id="AVOT02054104">
    <property type="protein sequence ID" value="MBW0548847.1"/>
    <property type="molecule type" value="Genomic_DNA"/>
</dbReference>
<feature type="region of interest" description="Disordered" evidence="1">
    <location>
        <begin position="100"/>
        <end position="245"/>
    </location>
</feature>
<reference evidence="2" key="1">
    <citation type="submission" date="2021-03" db="EMBL/GenBank/DDBJ databases">
        <title>Draft genome sequence of rust myrtle Austropuccinia psidii MF-1, a brazilian biotype.</title>
        <authorList>
            <person name="Quecine M.C."/>
            <person name="Pachon D.M.R."/>
            <person name="Bonatelli M.L."/>
            <person name="Correr F.H."/>
            <person name="Franceschini L.M."/>
            <person name="Leite T.F."/>
            <person name="Margarido G.R.A."/>
            <person name="Almeida C.A."/>
            <person name="Ferrarezi J.A."/>
            <person name="Labate C.A."/>
        </authorList>
    </citation>
    <scope>NUCLEOTIDE SEQUENCE</scope>
    <source>
        <strain evidence="2">MF-1</strain>
    </source>
</reference>
<sequence length="369" mass="41647">SSIRESSSDSEASESRIEIKTSPAPRGLVTKETFKGPAVEVTSPSNQMDLDQDIQVINLKDKNVSPEERHKWGMPELPPVPKGNNRDIPVSVQELVYGSNTARVGTCPKSLDRHHELISSSEEIHRARKDRGTSERLDTHVFPRKNPTDKSLVKKPKHVIRGPEEEVGPRQGKQPSGSSQSLQKQKYTSTSAQNAQANPKDQPEWKGKAQMEQALPAELQDSQEREDSHAQCVQYGKNSDGIQKQGRGKIEPIFSKEVDLLKLVNKIETCNKEIITKVKTFEYIQQKLGNEILQVKESQKTMIGLENINKDNILSLMQICARIESKITLLNQPDDNSVSFIARQLKELKYKFKNWKTQLGTMQLFSKNN</sequence>
<feature type="non-terminal residue" evidence="2">
    <location>
        <position position="1"/>
    </location>
</feature>
<name>A0A9Q3IRR6_9BASI</name>
<feature type="region of interest" description="Disordered" evidence="1">
    <location>
        <begin position="1"/>
        <end position="32"/>
    </location>
</feature>
<protein>
    <submittedName>
        <fullName evidence="2">Uncharacterized protein</fullName>
    </submittedName>
</protein>
<evidence type="ECO:0000256" key="1">
    <source>
        <dbReference type="SAM" id="MobiDB-lite"/>
    </source>
</evidence>
<proteinExistence type="predicted"/>
<dbReference type="AlphaFoldDB" id="A0A9Q3IRR6"/>
<feature type="region of interest" description="Disordered" evidence="1">
    <location>
        <begin position="65"/>
        <end position="87"/>
    </location>
</feature>
<keyword evidence="3" id="KW-1185">Reference proteome</keyword>
<feature type="compositionally biased region" description="Polar residues" evidence="1">
    <location>
        <begin position="173"/>
        <end position="199"/>
    </location>
</feature>
<evidence type="ECO:0000313" key="3">
    <source>
        <dbReference type="Proteomes" id="UP000765509"/>
    </source>
</evidence>
<organism evidence="2 3">
    <name type="scientific">Austropuccinia psidii MF-1</name>
    <dbReference type="NCBI Taxonomy" id="1389203"/>
    <lineage>
        <taxon>Eukaryota</taxon>
        <taxon>Fungi</taxon>
        <taxon>Dikarya</taxon>
        <taxon>Basidiomycota</taxon>
        <taxon>Pucciniomycotina</taxon>
        <taxon>Pucciniomycetes</taxon>
        <taxon>Pucciniales</taxon>
        <taxon>Sphaerophragmiaceae</taxon>
        <taxon>Austropuccinia</taxon>
    </lineage>
</organism>
<evidence type="ECO:0000313" key="2">
    <source>
        <dbReference type="EMBL" id="MBW0548847.1"/>
    </source>
</evidence>
<gene>
    <name evidence="2" type="ORF">O181_088562</name>
</gene>
<accession>A0A9Q3IRR6</accession>
<dbReference type="Proteomes" id="UP000765509">
    <property type="component" value="Unassembled WGS sequence"/>
</dbReference>